<dbReference type="EMBL" id="CP017634">
    <property type="protein sequence ID" value="ATW24442.1"/>
    <property type="molecule type" value="Genomic_DNA"/>
</dbReference>
<feature type="domain" description="LysM" evidence="1">
    <location>
        <begin position="13"/>
        <end position="57"/>
    </location>
</feature>
<feature type="domain" description="LysM" evidence="1">
    <location>
        <begin position="356"/>
        <end position="401"/>
    </location>
</feature>
<name>A0A3G1KPQ0_FORW1</name>
<dbReference type="Pfam" id="PF01476">
    <property type="entry name" value="LysM"/>
    <property type="match status" value="7"/>
</dbReference>
<sequence length="443" mass="47877">MDTRQLVSCPGGTVYTIRRGDTFFSLAERFNTTVENIIDANPEIDPDALEVGQRICIPGAQGPVTCEGGTFYTIRSGDTLPRLATRFNTTVDAILDANPGLDPDRLRVGRRICIPAAETPATCEDGTFYTIRSGDTLPRLATRFNTTVNAILNANPGLDPDRLRVGRRICIPAAEAPVTCEDGRFYTIRSGDTLLRLADRFNTTVDAILDANPGLEPENLRVGQRICIPAAQAPVTCEGGTFYTIRSGDTLFRLADRFNTTVDAILDANPGLDPESLQVGRRICIPAAEAPSPTCPGRTYTIRSGDTLVVIAQRFGVTLQALLAANPGINPRMLRVGQVICLPTSAGGGVTCPYGNVYVVRTGDTLSAIAARYGLSLRQLLAANPQITNPNNISIGQSICIPRGMRSASDEYPAASFPYISCPFAPSFRCLYSNYYMMSFRPY</sequence>
<protein>
    <recommendedName>
        <fullName evidence="1">LysM domain-containing protein</fullName>
    </recommendedName>
</protein>
<dbReference type="SUPFAM" id="SSF54106">
    <property type="entry name" value="LysM domain"/>
    <property type="match status" value="7"/>
</dbReference>
<dbReference type="InterPro" id="IPR036779">
    <property type="entry name" value="LysM_dom_sf"/>
</dbReference>
<dbReference type="PANTHER" id="PTHR33734:SF22">
    <property type="entry name" value="MEMBRANE-BOUND LYTIC MUREIN TRANSGLYCOSYLASE D"/>
    <property type="match status" value="1"/>
</dbReference>
<dbReference type="Gene3D" id="3.10.350.10">
    <property type="entry name" value="LysM domain"/>
    <property type="match status" value="7"/>
</dbReference>
<dbReference type="AlphaFoldDB" id="A0A3G1KPQ0"/>
<dbReference type="CDD" id="cd00118">
    <property type="entry name" value="LysM"/>
    <property type="match status" value="7"/>
</dbReference>
<dbReference type="PANTHER" id="PTHR33734">
    <property type="entry name" value="LYSM DOMAIN-CONTAINING GPI-ANCHORED PROTEIN 2"/>
    <property type="match status" value="1"/>
</dbReference>
<evidence type="ECO:0000259" key="1">
    <source>
        <dbReference type="PROSITE" id="PS51782"/>
    </source>
</evidence>
<dbReference type="Proteomes" id="UP000323521">
    <property type="component" value="Chromosome"/>
</dbReference>
<reference evidence="2 3" key="1">
    <citation type="submission" date="2016-10" db="EMBL/GenBank/DDBJ databases">
        <title>Complete Genome Sequence of Peptococcaceae strain DCMF.</title>
        <authorList>
            <person name="Edwards R.J."/>
            <person name="Holland S.I."/>
            <person name="Deshpande N.P."/>
            <person name="Wong Y.K."/>
            <person name="Ertan H."/>
            <person name="Manefield M."/>
            <person name="Russell T.L."/>
            <person name="Lee M.J."/>
        </authorList>
    </citation>
    <scope>NUCLEOTIDE SEQUENCE [LARGE SCALE GENOMIC DNA]</scope>
    <source>
        <strain evidence="2 3">DCMF</strain>
    </source>
</reference>
<feature type="domain" description="LysM" evidence="1">
    <location>
        <begin position="298"/>
        <end position="342"/>
    </location>
</feature>
<feature type="domain" description="LysM" evidence="1">
    <location>
        <begin position="70"/>
        <end position="114"/>
    </location>
</feature>
<dbReference type="PROSITE" id="PS51782">
    <property type="entry name" value="LYSM"/>
    <property type="match status" value="7"/>
</dbReference>
<dbReference type="GO" id="GO:0008932">
    <property type="term" value="F:lytic endotransglycosylase activity"/>
    <property type="evidence" value="ECO:0007669"/>
    <property type="project" value="TreeGrafter"/>
</dbReference>
<keyword evidence="3" id="KW-1185">Reference proteome</keyword>
<feature type="domain" description="LysM" evidence="1">
    <location>
        <begin position="241"/>
        <end position="285"/>
    </location>
</feature>
<dbReference type="KEGG" id="fwa:DCMF_06290"/>
<accession>A0A3G1KPQ0</accession>
<dbReference type="SMART" id="SM00257">
    <property type="entry name" value="LysM"/>
    <property type="match status" value="7"/>
</dbReference>
<organism evidence="2 3">
    <name type="scientific">Formimonas warabiya</name>
    <dbReference type="NCBI Taxonomy" id="1761012"/>
    <lineage>
        <taxon>Bacteria</taxon>
        <taxon>Bacillati</taxon>
        <taxon>Bacillota</taxon>
        <taxon>Clostridia</taxon>
        <taxon>Eubacteriales</taxon>
        <taxon>Peptococcaceae</taxon>
        <taxon>Candidatus Formimonas</taxon>
    </lineage>
</organism>
<evidence type="ECO:0000313" key="2">
    <source>
        <dbReference type="EMBL" id="ATW24442.1"/>
    </source>
</evidence>
<dbReference type="RefSeq" id="WP_214659147.1">
    <property type="nucleotide sequence ID" value="NZ_CP017634.1"/>
</dbReference>
<feature type="domain" description="LysM" evidence="1">
    <location>
        <begin position="184"/>
        <end position="228"/>
    </location>
</feature>
<gene>
    <name evidence="2" type="ORF">DCMF_06290</name>
</gene>
<proteinExistence type="predicted"/>
<feature type="domain" description="LysM" evidence="1">
    <location>
        <begin position="127"/>
        <end position="171"/>
    </location>
</feature>
<evidence type="ECO:0000313" key="3">
    <source>
        <dbReference type="Proteomes" id="UP000323521"/>
    </source>
</evidence>
<dbReference type="InterPro" id="IPR018392">
    <property type="entry name" value="LysM"/>
</dbReference>